<keyword evidence="6 17" id="KW-0028">Amino-acid biosynthesis</keyword>
<evidence type="ECO:0000256" key="8">
    <source>
        <dbReference type="ARBA" id="ARBA00022741"/>
    </source>
</evidence>
<dbReference type="HAMAP" id="MF_00110">
    <property type="entry name" value="DHQ_synthase"/>
    <property type="match status" value="1"/>
</dbReference>
<feature type="binding site" evidence="17">
    <location>
        <position position="313"/>
    </location>
    <ligand>
        <name>NAD(+)</name>
        <dbReference type="ChEBI" id="CHEBI:57540"/>
    </ligand>
</feature>
<comment type="catalytic activity">
    <reaction evidence="1 17">
        <text>7-phospho-2-dehydro-3-deoxy-D-arabino-heptonate = 3-dehydroquinate + phosphate</text>
        <dbReference type="Rhea" id="RHEA:21968"/>
        <dbReference type="ChEBI" id="CHEBI:32364"/>
        <dbReference type="ChEBI" id="CHEBI:43474"/>
        <dbReference type="ChEBI" id="CHEBI:58394"/>
        <dbReference type="EC" id="4.2.3.4"/>
    </reaction>
</comment>
<sequence length="521" mass="54893">MAPRVVLVGPMGSGKSTVGPLLARRYGVSFRDIDADIVASAGKPISDIFVDDGEEAFRKRETQALLTALAEHDGVLALGGGSVLAEENRAALAGHKVVYLKVSLGDAVKRVGLGVSRPMLLGNPRGRLRVLMQEREPLYTGVASSTVDTSGSYPVEVVDAIAGALPPVRIGVRGERPYEVVIGRGVLSELPGFLSKAAKVAVLHPPTLARQVGTVVESLTAAGLVVVPIEVPDGEAAKTVATAGECWDTLGKHAFTRTDAVVGFGGGAVTDLAGFVAASWLRGVPVVHVPTTLLGMVDAAVGGKTGVNIDAGKNLVGAFYPPRAVLCDLRMLYTLPREELVPGMAEIVKAGFIADPEILRLIETDVAAAIDPGGEVLAELIRRSIQMKADVVSADLRESGLREILNYGHTLAHAIEKREHYRWRHGAAVSVGLVYAAELGRLAGRLDEATAARHTCVLRQLGLPTSYPAQAWPDLLAAMRVDKKARGSVLRFIVLDGLAQPGVLADPPREMLSEAYAAICE</sequence>
<evidence type="ECO:0000256" key="4">
    <source>
        <dbReference type="ARBA" id="ARBA00004842"/>
    </source>
</evidence>
<keyword evidence="17" id="KW-0170">Cobalt</keyword>
<evidence type="ECO:0000256" key="14">
    <source>
        <dbReference type="ARBA" id="ARBA00023268"/>
    </source>
</evidence>
<evidence type="ECO:0000256" key="12">
    <source>
        <dbReference type="ARBA" id="ARBA00023141"/>
    </source>
</evidence>
<evidence type="ECO:0000256" key="3">
    <source>
        <dbReference type="ARBA" id="ARBA00004661"/>
    </source>
</evidence>
<reference evidence="20 21" key="1">
    <citation type="journal article" date="2019" name="Int. J. Syst. Evol. Microbiol.">
        <title>The Global Catalogue of Microorganisms (GCM) 10K type strain sequencing project: providing services to taxonomists for standard genome sequencing and annotation.</title>
        <authorList>
            <consortium name="The Broad Institute Genomics Platform"/>
            <consortium name="The Broad Institute Genome Sequencing Center for Infectious Disease"/>
            <person name="Wu L."/>
            <person name="Ma J."/>
        </authorList>
    </citation>
    <scope>NUCLEOTIDE SEQUENCE [LARGE SCALE GENOMIC DNA]</scope>
    <source>
        <strain evidence="20 21">JCM 14718</strain>
    </source>
</reference>
<dbReference type="PRINTS" id="PR01100">
    <property type="entry name" value="SHIKIMTKNASE"/>
</dbReference>
<accession>A0ABN2G3J6</accession>
<evidence type="ECO:0000259" key="19">
    <source>
        <dbReference type="Pfam" id="PF24621"/>
    </source>
</evidence>
<dbReference type="InterPro" id="IPR000623">
    <property type="entry name" value="Shikimate_kinase/TSH1"/>
</dbReference>
<comment type="pathway">
    <text evidence="3 17">Metabolic intermediate biosynthesis; chorismate biosynthesis; chorismate from D-erythrose 4-phosphate and phosphoenolpyruvate: step 2/7.</text>
</comment>
<dbReference type="EC" id="2.7.1.71" evidence="16"/>
<feature type="binding site" evidence="17">
    <location>
        <begin position="233"/>
        <end position="238"/>
    </location>
    <ligand>
        <name>NAD(+)</name>
        <dbReference type="ChEBI" id="CHEBI:57540"/>
    </ligand>
</feature>
<keyword evidence="16" id="KW-0460">Magnesium</keyword>
<dbReference type="Pfam" id="PF24621">
    <property type="entry name" value="DHQS_C"/>
    <property type="match status" value="1"/>
</dbReference>
<keyword evidence="9 16" id="KW-0418">Kinase</keyword>
<dbReference type="Gene3D" id="1.20.1090.10">
    <property type="entry name" value="Dehydroquinate synthase-like - alpha domain"/>
    <property type="match status" value="1"/>
</dbReference>
<feature type="binding site" evidence="17">
    <location>
        <position position="346"/>
    </location>
    <ligand>
        <name>Zn(2+)</name>
        <dbReference type="ChEBI" id="CHEBI:29105"/>
    </ligand>
</feature>
<name>A0ABN2G3J6_9ACTN</name>
<evidence type="ECO:0000256" key="10">
    <source>
        <dbReference type="ARBA" id="ARBA00022840"/>
    </source>
</evidence>
<evidence type="ECO:0000256" key="7">
    <source>
        <dbReference type="ARBA" id="ARBA00022679"/>
    </source>
</evidence>
<keyword evidence="17" id="KW-0479">Metal-binding</keyword>
<keyword evidence="10 16" id="KW-0067">ATP-binding</keyword>
<organism evidence="20 21">
    <name type="scientific">Fodinicola feengrottensis</name>
    <dbReference type="NCBI Taxonomy" id="435914"/>
    <lineage>
        <taxon>Bacteria</taxon>
        <taxon>Bacillati</taxon>
        <taxon>Actinomycetota</taxon>
        <taxon>Actinomycetes</taxon>
        <taxon>Mycobacteriales</taxon>
        <taxon>Fodinicola</taxon>
    </lineage>
</organism>
<comment type="similarity">
    <text evidence="16">Belongs to the shikimate kinase family.</text>
</comment>
<dbReference type="InterPro" id="IPR050071">
    <property type="entry name" value="Dehydroquinate_synthase"/>
</dbReference>
<feature type="binding site" evidence="16">
    <location>
        <position position="117"/>
    </location>
    <ligand>
        <name>ATP</name>
        <dbReference type="ChEBI" id="CHEBI:30616"/>
    </ligand>
</feature>
<comment type="caution">
    <text evidence="17">Lacks conserved residue(s) required for the propagation of feature annotation.</text>
</comment>
<dbReference type="Pfam" id="PF01202">
    <property type="entry name" value="SKI"/>
    <property type="match status" value="1"/>
</dbReference>
<feature type="binding site" evidence="16">
    <location>
        <position position="58"/>
    </location>
    <ligand>
        <name>substrate</name>
    </ligand>
</feature>
<keyword evidence="13 17" id="KW-0456">Lyase</keyword>
<comment type="pathway">
    <text evidence="4 16">Metabolic intermediate biosynthesis; chorismate biosynthesis; chorismate from D-erythrose 4-phosphate and phosphoenolpyruvate: step 5/7.</text>
</comment>
<proteinExistence type="inferred from homology"/>
<comment type="function">
    <text evidence="16">Catalyzes the specific phosphorylation of the 3-hydroxyl group of shikimic acid using ATP as a cosubstrate.</text>
</comment>
<feature type="binding site" evidence="16">
    <location>
        <position position="135"/>
    </location>
    <ligand>
        <name>substrate</name>
    </ligand>
</feature>
<dbReference type="NCBIfam" id="TIGR01357">
    <property type="entry name" value="aroB"/>
    <property type="match status" value="1"/>
</dbReference>
<dbReference type="InterPro" id="IPR056179">
    <property type="entry name" value="DHQS_C"/>
</dbReference>
<evidence type="ECO:0000256" key="5">
    <source>
        <dbReference type="ARBA" id="ARBA00022490"/>
    </source>
</evidence>
<dbReference type="InterPro" id="IPR016037">
    <property type="entry name" value="DHQ_synth_AroB"/>
</dbReference>
<keyword evidence="17" id="KW-0862">Zinc</keyword>
<dbReference type="PANTHER" id="PTHR43622">
    <property type="entry name" value="3-DEHYDROQUINATE SYNTHASE"/>
    <property type="match status" value="1"/>
</dbReference>
<comment type="function">
    <text evidence="17">Catalyzes the conversion of 3-deoxy-D-arabino-heptulosonate 7-phosphate (DAHP) to dehydroquinate (DHQ).</text>
</comment>
<feature type="binding site" evidence="17">
    <location>
        <position position="409"/>
    </location>
    <ligand>
        <name>Zn(2+)</name>
        <dbReference type="ChEBI" id="CHEBI:29105"/>
    </ligand>
</feature>
<dbReference type="InterPro" id="IPR023000">
    <property type="entry name" value="Shikimate_kinase_CS"/>
</dbReference>
<comment type="subunit">
    <text evidence="16">Monomer.</text>
</comment>
<evidence type="ECO:0000259" key="18">
    <source>
        <dbReference type="Pfam" id="PF01761"/>
    </source>
</evidence>
<evidence type="ECO:0000256" key="1">
    <source>
        <dbReference type="ARBA" id="ARBA00001393"/>
    </source>
</evidence>
<feature type="binding site" evidence="16">
    <location>
        <position position="34"/>
    </location>
    <ligand>
        <name>substrate</name>
    </ligand>
</feature>
<feature type="domain" description="3-dehydroquinate synthase N-terminal" evidence="18">
    <location>
        <begin position="229"/>
        <end position="340"/>
    </location>
</feature>
<feature type="binding site" evidence="16">
    <location>
        <position position="80"/>
    </location>
    <ligand>
        <name>substrate</name>
    </ligand>
</feature>
<dbReference type="Gene3D" id="3.40.50.300">
    <property type="entry name" value="P-loop containing nucleotide triphosphate hydrolases"/>
    <property type="match status" value="1"/>
</dbReference>
<comment type="subcellular location">
    <subcellularLocation>
        <location evidence="17">Cytoplasm</location>
    </subcellularLocation>
</comment>
<evidence type="ECO:0000256" key="9">
    <source>
        <dbReference type="ARBA" id="ARBA00022777"/>
    </source>
</evidence>
<feature type="binding site" evidence="17">
    <location>
        <position position="304"/>
    </location>
    <ligand>
        <name>NAD(+)</name>
        <dbReference type="ChEBI" id="CHEBI:57540"/>
    </ligand>
</feature>
<comment type="cofactor">
    <cofactor evidence="17">
        <name>Co(2+)</name>
        <dbReference type="ChEBI" id="CHEBI:48828"/>
    </cofactor>
    <cofactor evidence="17">
        <name>Zn(2+)</name>
        <dbReference type="ChEBI" id="CHEBI:29105"/>
    </cofactor>
    <text evidence="17">Binds 1 divalent metal cation per subunit. Can use either Co(2+) or Zn(2+).</text>
</comment>
<keyword evidence="8 17" id="KW-0547">Nucleotide-binding</keyword>
<feature type="binding site" evidence="16">
    <location>
        <begin position="12"/>
        <end position="17"/>
    </location>
    <ligand>
        <name>ATP</name>
        <dbReference type="ChEBI" id="CHEBI:30616"/>
    </ligand>
</feature>
<dbReference type="Proteomes" id="UP001500618">
    <property type="component" value="Unassembled WGS sequence"/>
</dbReference>
<comment type="cofactor">
    <cofactor evidence="2 17">
        <name>NAD(+)</name>
        <dbReference type="ChEBI" id="CHEBI:57540"/>
    </cofactor>
</comment>
<comment type="cofactor">
    <cofactor evidence="16">
        <name>Mg(2+)</name>
        <dbReference type="ChEBI" id="CHEBI:18420"/>
    </cofactor>
    <text evidence="16">Binds 1 Mg(2+) ion per subunit.</text>
</comment>
<evidence type="ECO:0000313" key="21">
    <source>
        <dbReference type="Proteomes" id="UP001500618"/>
    </source>
</evidence>
<keyword evidence="12 17" id="KW-0057">Aromatic amino acid biosynthesis</keyword>
<comment type="catalytic activity">
    <reaction evidence="15 16">
        <text>shikimate + ATP = 3-phosphoshikimate + ADP + H(+)</text>
        <dbReference type="Rhea" id="RHEA:13121"/>
        <dbReference type="ChEBI" id="CHEBI:15378"/>
        <dbReference type="ChEBI" id="CHEBI:30616"/>
        <dbReference type="ChEBI" id="CHEBI:36208"/>
        <dbReference type="ChEBI" id="CHEBI:145989"/>
        <dbReference type="ChEBI" id="CHEBI:456216"/>
        <dbReference type="EC" id="2.7.1.71"/>
    </reaction>
</comment>
<dbReference type="Gene3D" id="3.40.50.1970">
    <property type="match status" value="1"/>
</dbReference>
<evidence type="ECO:0000256" key="17">
    <source>
        <dbReference type="HAMAP-Rule" id="MF_00110"/>
    </source>
</evidence>
<feature type="binding site" evidence="17">
    <location>
        <begin position="267"/>
        <end position="271"/>
    </location>
    <ligand>
        <name>NAD(+)</name>
        <dbReference type="ChEBI" id="CHEBI:57540"/>
    </ligand>
</feature>
<gene>
    <name evidence="16" type="primary">aroK</name>
    <name evidence="17" type="synonym">aroB</name>
    <name evidence="20" type="ORF">GCM10009765_12920</name>
</gene>
<dbReference type="SUPFAM" id="SSF56796">
    <property type="entry name" value="Dehydroquinate synthase-like"/>
    <property type="match status" value="1"/>
</dbReference>
<evidence type="ECO:0000256" key="13">
    <source>
        <dbReference type="ARBA" id="ARBA00023239"/>
    </source>
</evidence>
<keyword evidence="5 17" id="KW-0963">Cytoplasm</keyword>
<dbReference type="EMBL" id="BAAANY010000005">
    <property type="protein sequence ID" value="GAA1664753.1"/>
    <property type="molecule type" value="Genomic_DNA"/>
</dbReference>
<dbReference type="Pfam" id="PF01761">
    <property type="entry name" value="DHQ_synthase"/>
    <property type="match status" value="1"/>
</dbReference>
<keyword evidence="7 16" id="KW-0808">Transferase</keyword>
<keyword evidence="14" id="KW-0511">Multifunctional enzyme</keyword>
<evidence type="ECO:0000256" key="16">
    <source>
        <dbReference type="HAMAP-Rule" id="MF_00109"/>
    </source>
</evidence>
<keyword evidence="11 17" id="KW-0520">NAD</keyword>
<comment type="caution">
    <text evidence="20">The sequence shown here is derived from an EMBL/GenBank/DDBJ whole genome shotgun (WGS) entry which is preliminary data.</text>
</comment>
<dbReference type="InterPro" id="IPR027417">
    <property type="entry name" value="P-loop_NTPase"/>
</dbReference>
<dbReference type="CDD" id="cd08195">
    <property type="entry name" value="DHQS"/>
    <property type="match status" value="1"/>
</dbReference>
<comment type="similarity">
    <text evidence="17">Belongs to the sugar phosphate cyclases superfamily. Dehydroquinate synthase family.</text>
</comment>
<keyword evidence="21" id="KW-1185">Reference proteome</keyword>
<evidence type="ECO:0000256" key="11">
    <source>
        <dbReference type="ARBA" id="ARBA00023027"/>
    </source>
</evidence>
<feature type="domain" description="3-dehydroquinate synthase C-terminal" evidence="19">
    <location>
        <begin position="343"/>
        <end position="485"/>
    </location>
</feature>
<dbReference type="PANTHER" id="PTHR43622:SF7">
    <property type="entry name" value="3-DEHYDROQUINATE SYNTHASE, CHLOROPLASTIC"/>
    <property type="match status" value="1"/>
</dbReference>
<evidence type="ECO:0000313" key="20">
    <source>
        <dbReference type="EMBL" id="GAA1664753.1"/>
    </source>
</evidence>
<feature type="binding site" evidence="17">
    <location>
        <position position="425"/>
    </location>
    <ligand>
        <name>Zn(2+)</name>
        <dbReference type="ChEBI" id="CHEBI:29105"/>
    </ligand>
</feature>
<dbReference type="CDD" id="cd00464">
    <property type="entry name" value="SK"/>
    <property type="match status" value="1"/>
</dbReference>
<evidence type="ECO:0000256" key="15">
    <source>
        <dbReference type="ARBA" id="ARBA00048567"/>
    </source>
</evidence>
<dbReference type="PROSITE" id="PS01128">
    <property type="entry name" value="SHIKIMATE_KINASE"/>
    <property type="match status" value="1"/>
</dbReference>
<dbReference type="RefSeq" id="WP_344308033.1">
    <property type="nucleotide sequence ID" value="NZ_BAAANY010000005.1"/>
</dbReference>
<dbReference type="HAMAP" id="MF_00109">
    <property type="entry name" value="Shikimate_kinase"/>
    <property type="match status" value="1"/>
</dbReference>
<dbReference type="InterPro" id="IPR031322">
    <property type="entry name" value="Shikimate/glucono_kinase"/>
</dbReference>
<feature type="binding site" evidence="16">
    <location>
        <position position="16"/>
    </location>
    <ligand>
        <name>Mg(2+)</name>
        <dbReference type="ChEBI" id="CHEBI:18420"/>
    </ligand>
</feature>
<evidence type="ECO:0000256" key="2">
    <source>
        <dbReference type="ARBA" id="ARBA00001911"/>
    </source>
</evidence>
<evidence type="ECO:0000256" key="6">
    <source>
        <dbReference type="ARBA" id="ARBA00022605"/>
    </source>
</evidence>
<dbReference type="InterPro" id="IPR030960">
    <property type="entry name" value="DHQS/DOIS_N"/>
</dbReference>
<dbReference type="EC" id="4.2.3.4" evidence="17"/>
<dbReference type="SUPFAM" id="SSF52540">
    <property type="entry name" value="P-loop containing nucleoside triphosphate hydrolases"/>
    <property type="match status" value="1"/>
</dbReference>
<protein>
    <recommendedName>
        <fullName evidence="16 17">Multifunctional fusion protein</fullName>
    </recommendedName>
    <domain>
        <recommendedName>
            <fullName evidence="16">Shikimate kinase</fullName>
            <shortName evidence="16">SK</shortName>
            <ecNumber evidence="16">2.7.1.71</ecNumber>
        </recommendedName>
    </domain>
    <domain>
        <recommendedName>
            <fullName evidence="17">3-dehydroquinate synthase</fullName>
            <shortName evidence="17">DHQS</shortName>
            <ecNumber evidence="17">4.2.3.4</ecNumber>
        </recommendedName>
    </domain>
</protein>
<feature type="binding site" evidence="17">
    <location>
        <begin position="291"/>
        <end position="292"/>
    </location>
    <ligand>
        <name>NAD(+)</name>
        <dbReference type="ChEBI" id="CHEBI:57540"/>
    </ligand>
</feature>